<protein>
    <recommendedName>
        <fullName evidence="3">HTH cro/C1-type domain-containing protein</fullName>
    </recommendedName>
</protein>
<sequence>MGDNIMKYDFDAELKKRYSNDPTYEKVIEILNSDESKLGNDFLSLRTSLDMSQEKTAEYLNISPLNYIEIESGTSDQFIEELKSYFKKLQELKF</sequence>
<gene>
    <name evidence="1" type="ORF">FC88_GL000125</name>
</gene>
<reference evidence="1 2" key="1">
    <citation type="journal article" date="2015" name="Genome Announc.">
        <title>Expanding the biotechnology potential of lactobacilli through comparative genomics of 213 strains and associated genera.</title>
        <authorList>
            <person name="Sun Z."/>
            <person name="Harris H.M."/>
            <person name="McCann A."/>
            <person name="Guo C."/>
            <person name="Argimon S."/>
            <person name="Zhang W."/>
            <person name="Yang X."/>
            <person name="Jeffery I.B."/>
            <person name="Cooney J.C."/>
            <person name="Kagawa T.F."/>
            <person name="Liu W."/>
            <person name="Song Y."/>
            <person name="Salvetti E."/>
            <person name="Wrobel A."/>
            <person name="Rasinkangas P."/>
            <person name="Parkhill J."/>
            <person name="Rea M.C."/>
            <person name="O'Sullivan O."/>
            <person name="Ritari J."/>
            <person name="Douillard F.P."/>
            <person name="Paul Ross R."/>
            <person name="Yang R."/>
            <person name="Briner A.E."/>
            <person name="Felis G.E."/>
            <person name="de Vos W.M."/>
            <person name="Barrangou R."/>
            <person name="Klaenhammer T.R."/>
            <person name="Caufield P.W."/>
            <person name="Cui Y."/>
            <person name="Zhang H."/>
            <person name="O'Toole P.W."/>
        </authorList>
    </citation>
    <scope>NUCLEOTIDE SEQUENCE [LARGE SCALE GENOMIC DNA]</scope>
    <source>
        <strain evidence="1 2">JCM 17355</strain>
    </source>
</reference>
<dbReference type="SUPFAM" id="SSF47413">
    <property type="entry name" value="lambda repressor-like DNA-binding domains"/>
    <property type="match status" value="1"/>
</dbReference>
<dbReference type="EMBL" id="AZDO01000075">
    <property type="protein sequence ID" value="KRK94127.1"/>
    <property type="molecule type" value="Genomic_DNA"/>
</dbReference>
<evidence type="ECO:0000313" key="1">
    <source>
        <dbReference type="EMBL" id="KRK94127.1"/>
    </source>
</evidence>
<accession>A0ABR5P6G6</accession>
<proteinExistence type="predicted"/>
<evidence type="ECO:0008006" key="3">
    <source>
        <dbReference type="Google" id="ProtNLM"/>
    </source>
</evidence>
<organism evidence="1 2">
    <name type="scientific">Companilactobacillus futsaii JCM 17355</name>
    <dbReference type="NCBI Taxonomy" id="1423818"/>
    <lineage>
        <taxon>Bacteria</taxon>
        <taxon>Bacillati</taxon>
        <taxon>Bacillota</taxon>
        <taxon>Bacilli</taxon>
        <taxon>Lactobacillales</taxon>
        <taxon>Lactobacillaceae</taxon>
        <taxon>Companilactobacillus</taxon>
    </lineage>
</organism>
<dbReference type="InterPro" id="IPR010982">
    <property type="entry name" value="Lambda_DNA-bd_dom_sf"/>
</dbReference>
<comment type="caution">
    <text evidence="1">The sequence shown here is derived from an EMBL/GenBank/DDBJ whole genome shotgun (WGS) entry which is preliminary data.</text>
</comment>
<dbReference type="Proteomes" id="UP000051379">
    <property type="component" value="Unassembled WGS sequence"/>
</dbReference>
<keyword evidence="2" id="KW-1185">Reference proteome</keyword>
<evidence type="ECO:0000313" key="2">
    <source>
        <dbReference type="Proteomes" id="UP000051379"/>
    </source>
</evidence>
<name>A0ABR5P6G6_9LACO</name>